<dbReference type="InterPro" id="IPR008972">
    <property type="entry name" value="Cupredoxin"/>
</dbReference>
<accession>A0A4V3XAM5</accession>
<protein>
    <submittedName>
        <fullName evidence="3">Uncharacterized protein</fullName>
    </submittedName>
</protein>
<dbReference type="AlphaFoldDB" id="A0A4V3XAM5"/>
<feature type="compositionally biased region" description="Low complexity" evidence="1">
    <location>
        <begin position="163"/>
        <end position="206"/>
    </location>
</feature>
<name>A0A4V3XAM5_9APHY</name>
<feature type="chain" id="PRO_5020947242" evidence="2">
    <location>
        <begin position="18"/>
        <end position="237"/>
    </location>
</feature>
<dbReference type="SUPFAM" id="SSF49503">
    <property type="entry name" value="Cupredoxins"/>
    <property type="match status" value="1"/>
</dbReference>
<feature type="region of interest" description="Disordered" evidence="1">
    <location>
        <begin position="163"/>
        <end position="211"/>
    </location>
</feature>
<dbReference type="EMBL" id="SGPJ01000106">
    <property type="protein sequence ID" value="THG98732.1"/>
    <property type="molecule type" value="Genomic_DNA"/>
</dbReference>
<evidence type="ECO:0000313" key="4">
    <source>
        <dbReference type="Proteomes" id="UP000309038"/>
    </source>
</evidence>
<organism evidence="3 4">
    <name type="scientific">Hermanssonia centrifuga</name>
    <dbReference type="NCBI Taxonomy" id="98765"/>
    <lineage>
        <taxon>Eukaryota</taxon>
        <taxon>Fungi</taxon>
        <taxon>Dikarya</taxon>
        <taxon>Basidiomycota</taxon>
        <taxon>Agaricomycotina</taxon>
        <taxon>Agaricomycetes</taxon>
        <taxon>Polyporales</taxon>
        <taxon>Meruliaceae</taxon>
        <taxon>Hermanssonia</taxon>
    </lineage>
</organism>
<dbReference type="InterPro" id="IPR052953">
    <property type="entry name" value="Ser-rich/MCO-related"/>
</dbReference>
<comment type="caution">
    <text evidence="3">The sequence shown here is derived from an EMBL/GenBank/DDBJ whole genome shotgun (WGS) entry which is preliminary data.</text>
</comment>
<sequence>MLLNICGFFSLLGLTQASTYTVTVGIDETTGHQGVGFDPSTIMPAVGDTIAFTFQLPEYIKNPPSVQHSATQSTFENPCTPKPGGFDTGVQGTGSLNTNTGNTYNLIVNDTQPLWYELSQKLRFFSSVASDCKSGMILAVNPVPTGDQTAAAFLDKAMSGTGSSPIPSAISSGSETSTPASESSPPSDQTSSTVAAASTATSPAPSGSIENGAVSNVAKVELGLAAMVAVVGLAFAG</sequence>
<gene>
    <name evidence="3" type="ORF">EW026_g3499</name>
</gene>
<feature type="signal peptide" evidence="2">
    <location>
        <begin position="1"/>
        <end position="17"/>
    </location>
</feature>
<reference evidence="3 4" key="1">
    <citation type="submission" date="2019-02" db="EMBL/GenBank/DDBJ databases">
        <title>Genome sequencing of the rare red list fungi Phlebia centrifuga.</title>
        <authorList>
            <person name="Buettner E."/>
            <person name="Kellner H."/>
        </authorList>
    </citation>
    <scope>NUCLEOTIDE SEQUENCE [LARGE SCALE GENOMIC DNA]</scope>
    <source>
        <strain evidence="3 4">DSM 108282</strain>
    </source>
</reference>
<proteinExistence type="predicted"/>
<keyword evidence="2" id="KW-0732">Signal</keyword>
<evidence type="ECO:0000256" key="1">
    <source>
        <dbReference type="SAM" id="MobiDB-lite"/>
    </source>
</evidence>
<evidence type="ECO:0000256" key="2">
    <source>
        <dbReference type="SAM" id="SignalP"/>
    </source>
</evidence>
<evidence type="ECO:0000313" key="3">
    <source>
        <dbReference type="EMBL" id="THG98732.1"/>
    </source>
</evidence>
<dbReference type="Gene3D" id="2.60.40.420">
    <property type="entry name" value="Cupredoxins - blue copper proteins"/>
    <property type="match status" value="1"/>
</dbReference>
<dbReference type="PANTHER" id="PTHR34883:SF15">
    <property type="entry name" value="EXTRACELLULAR SERINE-RICH PROTEIN"/>
    <property type="match status" value="1"/>
</dbReference>
<keyword evidence="4" id="KW-1185">Reference proteome</keyword>
<dbReference type="PANTHER" id="PTHR34883">
    <property type="entry name" value="SERINE-RICH PROTEIN, PUTATIVE-RELATED-RELATED"/>
    <property type="match status" value="1"/>
</dbReference>
<dbReference type="Proteomes" id="UP000309038">
    <property type="component" value="Unassembled WGS sequence"/>
</dbReference>